<dbReference type="PANTHER" id="PTHR43757">
    <property type="entry name" value="AMINOMETHYLTRANSFERASE"/>
    <property type="match status" value="1"/>
</dbReference>
<dbReference type="AlphaFoldDB" id="A0A932AA18"/>
<keyword evidence="1" id="KW-0809">Transit peptide</keyword>
<evidence type="ECO:0000256" key="2">
    <source>
        <dbReference type="PIRSR" id="PIRSR006487-1"/>
    </source>
</evidence>
<feature type="domain" description="Aminomethyltransferase C-terminal" evidence="5">
    <location>
        <begin position="272"/>
        <end position="344"/>
    </location>
</feature>
<proteinExistence type="predicted"/>
<dbReference type="GO" id="GO:0016740">
    <property type="term" value="F:transferase activity"/>
    <property type="evidence" value="ECO:0007669"/>
    <property type="project" value="UniProtKB-KW"/>
</dbReference>
<dbReference type="PIRSF" id="PIRSF006487">
    <property type="entry name" value="GcvT"/>
    <property type="match status" value="1"/>
</dbReference>
<dbReference type="NCBIfam" id="TIGR03317">
    <property type="entry name" value="ygfZ_signature"/>
    <property type="match status" value="1"/>
</dbReference>
<dbReference type="InterPro" id="IPR013977">
    <property type="entry name" value="GcvT_C"/>
</dbReference>
<feature type="domain" description="GCVT N-terminal" evidence="4">
    <location>
        <begin position="5"/>
        <end position="252"/>
    </location>
</feature>
<protein>
    <submittedName>
        <fullName evidence="6">Aminomethyl transferase family protein</fullName>
    </submittedName>
</protein>
<feature type="binding site" evidence="2">
    <location>
        <position position="189"/>
    </location>
    <ligand>
        <name>substrate</name>
    </ligand>
</feature>
<evidence type="ECO:0000256" key="1">
    <source>
        <dbReference type="ARBA" id="ARBA00022946"/>
    </source>
</evidence>
<dbReference type="Pfam" id="PF01571">
    <property type="entry name" value="GCV_T"/>
    <property type="match status" value="1"/>
</dbReference>
<dbReference type="InterPro" id="IPR029043">
    <property type="entry name" value="GcvT/YgfZ_C"/>
</dbReference>
<dbReference type="SUPFAM" id="SSF101790">
    <property type="entry name" value="Aminomethyltransferase beta-barrel domain"/>
    <property type="match status" value="1"/>
</dbReference>
<accession>A0A932AA18</accession>
<dbReference type="Proteomes" id="UP000779809">
    <property type="component" value="Unassembled WGS sequence"/>
</dbReference>
<organism evidence="6 7">
    <name type="scientific">Candidatus Korobacter versatilis</name>
    <dbReference type="NCBI Taxonomy" id="658062"/>
    <lineage>
        <taxon>Bacteria</taxon>
        <taxon>Pseudomonadati</taxon>
        <taxon>Acidobacteriota</taxon>
        <taxon>Terriglobia</taxon>
        <taxon>Terriglobales</taxon>
        <taxon>Candidatus Korobacteraceae</taxon>
        <taxon>Candidatus Korobacter</taxon>
    </lineage>
</organism>
<evidence type="ECO:0000313" key="7">
    <source>
        <dbReference type="Proteomes" id="UP000779809"/>
    </source>
</evidence>
<dbReference type="SUPFAM" id="SSF103025">
    <property type="entry name" value="Folate-binding domain"/>
    <property type="match status" value="1"/>
</dbReference>
<dbReference type="InterPro" id="IPR006222">
    <property type="entry name" value="GCVT_N"/>
</dbReference>
<dbReference type="PANTHER" id="PTHR43757:SF2">
    <property type="entry name" value="AMINOMETHYLTRANSFERASE, MITOCHONDRIAL"/>
    <property type="match status" value="1"/>
</dbReference>
<dbReference type="InterPro" id="IPR027266">
    <property type="entry name" value="TrmE/GcvT-like"/>
</dbReference>
<gene>
    <name evidence="6" type="ORF">HYX28_08520</name>
</gene>
<dbReference type="Gene3D" id="3.30.1360.120">
    <property type="entry name" value="Probable tRNA modification gtpase trme, domain 1"/>
    <property type="match status" value="1"/>
</dbReference>
<evidence type="ECO:0000259" key="5">
    <source>
        <dbReference type="Pfam" id="PF08669"/>
    </source>
</evidence>
<keyword evidence="6" id="KW-0808">Transferase</keyword>
<evidence type="ECO:0000259" key="4">
    <source>
        <dbReference type="Pfam" id="PF01571"/>
    </source>
</evidence>
<comment type="caution">
    <text evidence="6">The sequence shown here is derived from an EMBL/GenBank/DDBJ whole genome shotgun (WGS) entry which is preliminary data.</text>
</comment>
<dbReference type="Pfam" id="PF08669">
    <property type="entry name" value="GCV_T_C"/>
    <property type="match status" value="1"/>
</dbReference>
<dbReference type="EMBL" id="JACPNR010000010">
    <property type="protein sequence ID" value="MBI2678811.1"/>
    <property type="molecule type" value="Genomic_DNA"/>
</dbReference>
<dbReference type="InterPro" id="IPR017703">
    <property type="entry name" value="YgfZ/GCV_T_CS"/>
</dbReference>
<evidence type="ECO:0000256" key="3">
    <source>
        <dbReference type="SAM" id="MobiDB-lite"/>
    </source>
</evidence>
<dbReference type="InterPro" id="IPR028896">
    <property type="entry name" value="GcvT/YgfZ/DmdA"/>
</dbReference>
<sequence length="351" mass="37433">MQTPLHPALVAAGARLGEFGGTETAASFGGVAKEFAALRSGGGVYDLGRRAQLVVSGNDRVRWMNGMVTNNIRDLQVGRGTYNFLLNAQGHILADMYIYNRGEALMVDTDVSQSHTVLQLFDKYIIMDEVEVSDASGKLTAIGLAGPEAAGLLKQLELNIPAEPLATADTDWQGVGTTVIRKDTPNSFEVWLAPANAEALWNSLVAAGATPVGYEALELARVADGIPRFGVDIREKDLPQETAQERALNFNKGCYLGQEIVERIHARGAVHRSLAGFEFTEGAPQPGAKITAAGKDVGLLTSVAQLPNGNHCTLALGYIRREAGKPGSEVEAEGAQARVSSLPFAQDRTHR</sequence>
<evidence type="ECO:0000313" key="6">
    <source>
        <dbReference type="EMBL" id="MBI2678811.1"/>
    </source>
</evidence>
<feature type="region of interest" description="Disordered" evidence="3">
    <location>
        <begin position="327"/>
        <end position="351"/>
    </location>
</feature>
<reference evidence="6" key="1">
    <citation type="submission" date="2020-07" db="EMBL/GenBank/DDBJ databases">
        <title>Huge and variable diversity of episymbiotic CPR bacteria and DPANN archaea in groundwater ecosystems.</title>
        <authorList>
            <person name="He C.Y."/>
            <person name="Keren R."/>
            <person name="Whittaker M."/>
            <person name="Farag I.F."/>
            <person name="Doudna J."/>
            <person name="Cate J.H.D."/>
            <person name="Banfield J.F."/>
        </authorList>
    </citation>
    <scope>NUCLEOTIDE SEQUENCE</scope>
    <source>
        <strain evidence="6">NC_groundwater_580_Pr5_B-0.1um_64_19</strain>
    </source>
</reference>
<name>A0A932AA18_9BACT</name>